<keyword evidence="3" id="KW-1185">Reference proteome</keyword>
<dbReference type="Pfam" id="PF12776">
    <property type="entry name" value="Myb_DNA-bind_3"/>
    <property type="match status" value="1"/>
</dbReference>
<proteinExistence type="predicted"/>
<reference evidence="2 3" key="1">
    <citation type="journal article" date="2020" name="IScience">
        <title>Genome Sequencing of the Endangered Kingdonia uniflora (Circaeasteraceae, Ranunculales) Reveals Potential Mechanisms of Evolutionary Specialization.</title>
        <authorList>
            <person name="Sun Y."/>
            <person name="Deng T."/>
            <person name="Zhang A."/>
            <person name="Moore M.J."/>
            <person name="Landis J.B."/>
            <person name="Lin N."/>
            <person name="Zhang H."/>
            <person name="Zhang X."/>
            <person name="Huang J."/>
            <person name="Zhang X."/>
            <person name="Sun H."/>
            <person name="Wang H."/>
        </authorList>
    </citation>
    <scope>NUCLEOTIDE SEQUENCE [LARGE SCALE GENOMIC DNA]</scope>
    <source>
        <strain evidence="2">TB1705</strain>
        <tissue evidence="2">Leaf</tissue>
    </source>
</reference>
<dbReference type="AlphaFoldDB" id="A0A7J7KWG6"/>
<dbReference type="InterPro" id="IPR024752">
    <property type="entry name" value="Myb/SANT-like_dom"/>
</dbReference>
<evidence type="ECO:0000313" key="2">
    <source>
        <dbReference type="EMBL" id="KAF6134678.1"/>
    </source>
</evidence>
<sequence length="207" mass="23558">MTETAICLQTETVITLNFLYQQSGTLIPAEIESAKTAWKTVEEELNNIQDKHVLKHKELKNKWDYMKKQLHVWRGLIKQTAHGYDPVSGTFDWPENVWENIIVLIFEAKKYKTAPLQHRDSLEKIFDGLSITGDFTWSSGNVIPSDDVPISPDSQPTPGNTPRTPVFQVRSAKSKGKRSAAVIQPLEPMKLVQFLLLLAMRTPLLKF</sequence>
<dbReference type="Proteomes" id="UP000541444">
    <property type="component" value="Unassembled WGS sequence"/>
</dbReference>
<dbReference type="EMBL" id="JACGCM010002827">
    <property type="protein sequence ID" value="KAF6134678.1"/>
    <property type="molecule type" value="Genomic_DNA"/>
</dbReference>
<feature type="domain" description="Myb/SANT-like" evidence="1">
    <location>
        <begin position="33"/>
        <end position="100"/>
    </location>
</feature>
<dbReference type="PANTHER" id="PTHR31704">
    <property type="entry name" value="MYB/SANT-LIKE DNA-BINDING DOMAIN PROTEIN-RELATED"/>
    <property type="match status" value="1"/>
</dbReference>
<name>A0A7J7KWG6_9MAGN</name>
<evidence type="ECO:0000259" key="1">
    <source>
        <dbReference type="Pfam" id="PF12776"/>
    </source>
</evidence>
<gene>
    <name evidence="2" type="ORF">GIB67_002079</name>
</gene>
<evidence type="ECO:0000313" key="3">
    <source>
        <dbReference type="Proteomes" id="UP000541444"/>
    </source>
</evidence>
<dbReference type="PANTHER" id="PTHR31704:SF48">
    <property type="entry name" value="L10-INTERACTING MYB DOMAIN-CONTAINING PROTEIN-LIKE"/>
    <property type="match status" value="1"/>
</dbReference>
<organism evidence="2 3">
    <name type="scientific">Kingdonia uniflora</name>
    <dbReference type="NCBI Taxonomy" id="39325"/>
    <lineage>
        <taxon>Eukaryota</taxon>
        <taxon>Viridiplantae</taxon>
        <taxon>Streptophyta</taxon>
        <taxon>Embryophyta</taxon>
        <taxon>Tracheophyta</taxon>
        <taxon>Spermatophyta</taxon>
        <taxon>Magnoliopsida</taxon>
        <taxon>Ranunculales</taxon>
        <taxon>Circaeasteraceae</taxon>
        <taxon>Kingdonia</taxon>
    </lineage>
</organism>
<accession>A0A7J7KWG6</accession>
<comment type="caution">
    <text evidence="2">The sequence shown here is derived from an EMBL/GenBank/DDBJ whole genome shotgun (WGS) entry which is preliminary data.</text>
</comment>
<dbReference type="OrthoDB" id="76215at2759"/>
<protein>
    <recommendedName>
        <fullName evidence="1">Myb/SANT-like domain-containing protein</fullName>
    </recommendedName>
</protein>